<dbReference type="OrthoDB" id="10488968at2759"/>
<evidence type="ECO:0000256" key="1">
    <source>
        <dbReference type="SAM" id="SignalP"/>
    </source>
</evidence>
<accession>A0A8T0EDA4</accession>
<evidence type="ECO:0000313" key="2">
    <source>
        <dbReference type="EMBL" id="KAF8770015.1"/>
    </source>
</evidence>
<gene>
    <name evidence="2" type="ORF">HNY73_017591</name>
</gene>
<proteinExistence type="predicted"/>
<feature type="chain" id="PRO_5035834885" evidence="1">
    <location>
        <begin position="20"/>
        <end position="124"/>
    </location>
</feature>
<keyword evidence="1" id="KW-0732">Signal</keyword>
<dbReference type="AlphaFoldDB" id="A0A8T0EDA4"/>
<name>A0A8T0EDA4_ARGBR</name>
<feature type="signal peptide" evidence="1">
    <location>
        <begin position="1"/>
        <end position="19"/>
    </location>
</feature>
<evidence type="ECO:0000313" key="3">
    <source>
        <dbReference type="Proteomes" id="UP000807504"/>
    </source>
</evidence>
<comment type="caution">
    <text evidence="2">The sequence shown here is derived from an EMBL/GenBank/DDBJ whole genome shotgun (WGS) entry which is preliminary data.</text>
</comment>
<reference evidence="2" key="2">
    <citation type="submission" date="2020-06" db="EMBL/GenBank/DDBJ databases">
        <authorList>
            <person name="Sheffer M."/>
        </authorList>
    </citation>
    <scope>NUCLEOTIDE SEQUENCE</scope>
</reference>
<protein>
    <submittedName>
        <fullName evidence="2">Uncharacterized protein</fullName>
    </submittedName>
</protein>
<reference evidence="2" key="1">
    <citation type="journal article" date="2020" name="bioRxiv">
        <title>Chromosome-level reference genome of the European wasp spider Argiope bruennichi: a resource for studies on range expansion and evolutionary adaptation.</title>
        <authorList>
            <person name="Sheffer M.M."/>
            <person name="Hoppe A."/>
            <person name="Krehenwinkel H."/>
            <person name="Uhl G."/>
            <person name="Kuss A.W."/>
            <person name="Jensen L."/>
            <person name="Jensen C."/>
            <person name="Gillespie R.G."/>
            <person name="Hoff K.J."/>
            <person name="Prost S."/>
        </authorList>
    </citation>
    <scope>NUCLEOTIDE SEQUENCE</scope>
</reference>
<dbReference type="EMBL" id="JABXBU010002228">
    <property type="protein sequence ID" value="KAF8770015.1"/>
    <property type="molecule type" value="Genomic_DNA"/>
</dbReference>
<sequence length="124" mass="13955">MKNLALASLLLVCAVGVRAGKEECRETGMKITEVLRSKVEDGSLPECGQEEAFKNVIMHYGTEEEENRITEFKERYNGATDDEKKEIKECMAELMKVGSEEVKDIPEDCQELIDIFCDELTNGS</sequence>
<keyword evidence="3" id="KW-1185">Reference proteome</keyword>
<dbReference type="Proteomes" id="UP000807504">
    <property type="component" value="Unassembled WGS sequence"/>
</dbReference>
<organism evidence="2 3">
    <name type="scientific">Argiope bruennichi</name>
    <name type="common">Wasp spider</name>
    <name type="synonym">Aranea bruennichi</name>
    <dbReference type="NCBI Taxonomy" id="94029"/>
    <lineage>
        <taxon>Eukaryota</taxon>
        <taxon>Metazoa</taxon>
        <taxon>Ecdysozoa</taxon>
        <taxon>Arthropoda</taxon>
        <taxon>Chelicerata</taxon>
        <taxon>Arachnida</taxon>
        <taxon>Araneae</taxon>
        <taxon>Araneomorphae</taxon>
        <taxon>Entelegynae</taxon>
        <taxon>Araneoidea</taxon>
        <taxon>Araneidae</taxon>
        <taxon>Argiope</taxon>
    </lineage>
</organism>